<dbReference type="EMBL" id="UINC01002024">
    <property type="protein sequence ID" value="SUZ92015.1"/>
    <property type="molecule type" value="Genomic_DNA"/>
</dbReference>
<reference evidence="1" key="1">
    <citation type="submission" date="2018-05" db="EMBL/GenBank/DDBJ databases">
        <authorList>
            <person name="Lanie J.A."/>
            <person name="Ng W.-L."/>
            <person name="Kazmierczak K.M."/>
            <person name="Andrzejewski T.M."/>
            <person name="Davidsen T.M."/>
            <person name="Wayne K.J."/>
            <person name="Tettelin H."/>
            <person name="Glass J.I."/>
            <person name="Rusch D."/>
            <person name="Podicherti R."/>
            <person name="Tsui H.-C.T."/>
            <person name="Winkler M.E."/>
        </authorList>
    </citation>
    <scope>NUCLEOTIDE SEQUENCE</scope>
</reference>
<protein>
    <recommendedName>
        <fullName evidence="2">3-hydroxyacyl-CoA dehydrogenase C-terminal domain-containing protein</fullName>
    </recommendedName>
</protein>
<proteinExistence type="predicted"/>
<feature type="non-terminal residue" evidence="1">
    <location>
        <position position="1"/>
    </location>
</feature>
<sequence>DQKIANKIAYVISGGDLSQSTLVNEQYLLDLEREAFLSLCSERKTLERIQYILKTGKPLRN</sequence>
<evidence type="ECO:0000313" key="1">
    <source>
        <dbReference type="EMBL" id="SUZ92015.1"/>
    </source>
</evidence>
<organism evidence="1">
    <name type="scientific">marine metagenome</name>
    <dbReference type="NCBI Taxonomy" id="408172"/>
    <lineage>
        <taxon>unclassified sequences</taxon>
        <taxon>metagenomes</taxon>
        <taxon>ecological metagenomes</taxon>
    </lineage>
</organism>
<gene>
    <name evidence="1" type="ORF">METZ01_LOCUS44869</name>
</gene>
<accession>A0A381RJK9</accession>
<dbReference type="AlphaFoldDB" id="A0A381RJK9"/>
<name>A0A381RJK9_9ZZZZ</name>
<evidence type="ECO:0008006" key="2">
    <source>
        <dbReference type="Google" id="ProtNLM"/>
    </source>
</evidence>